<feature type="domain" description="Response regulatory" evidence="2">
    <location>
        <begin position="35"/>
        <end position="154"/>
    </location>
</feature>
<dbReference type="InterPro" id="IPR001789">
    <property type="entry name" value="Sig_transdc_resp-reg_receiver"/>
</dbReference>
<dbReference type="STRING" id="673521.SAMN05660991_03668"/>
<protein>
    <recommendedName>
        <fullName evidence="2">Response regulatory domain-containing protein</fullName>
    </recommendedName>
</protein>
<dbReference type="PROSITE" id="PS50110">
    <property type="entry name" value="RESPONSE_REGULATORY"/>
    <property type="match status" value="1"/>
</dbReference>
<evidence type="ECO:0000313" key="3">
    <source>
        <dbReference type="EMBL" id="SEP16974.1"/>
    </source>
</evidence>
<sequence>MTGSRYGPEGPGCPAAGTRLPGVSSTAAGVAVPATVLVYSSRPEVRQAVRTAVGRHPAADVGPLTWVECETGEDVAAAVDEGGIDLCILDGEAQPTGGMAVARQLRLEVADCPALCLLIARQSDRWLAHWSEADATLPFPLDALTAPRVVAEVLRAGVGVPAVGP</sequence>
<keyword evidence="4" id="KW-1185">Reference proteome</keyword>
<evidence type="ECO:0000313" key="4">
    <source>
        <dbReference type="Proteomes" id="UP000198960"/>
    </source>
</evidence>
<accession>A0A1H8VNT0</accession>
<feature type="modified residue" description="4-aspartylphosphate" evidence="1">
    <location>
        <position position="90"/>
    </location>
</feature>
<reference evidence="4" key="1">
    <citation type="submission" date="2016-10" db="EMBL/GenBank/DDBJ databases">
        <authorList>
            <person name="Varghese N."/>
            <person name="Submissions S."/>
        </authorList>
    </citation>
    <scope>NUCLEOTIDE SEQUENCE [LARGE SCALE GENOMIC DNA]</scope>
    <source>
        <strain evidence="4">DSM 45413</strain>
    </source>
</reference>
<dbReference type="Gene3D" id="3.40.50.2300">
    <property type="match status" value="1"/>
</dbReference>
<gene>
    <name evidence="3" type="ORF">SAMN05660991_03668</name>
</gene>
<name>A0A1H8VNT0_9ACTN</name>
<dbReference type="Proteomes" id="UP000198960">
    <property type="component" value="Unassembled WGS sequence"/>
</dbReference>
<dbReference type="SUPFAM" id="SSF52172">
    <property type="entry name" value="CheY-like"/>
    <property type="match status" value="1"/>
</dbReference>
<dbReference type="EMBL" id="FOEE01000013">
    <property type="protein sequence ID" value="SEP16974.1"/>
    <property type="molecule type" value="Genomic_DNA"/>
</dbReference>
<keyword evidence="1" id="KW-0597">Phosphoprotein</keyword>
<dbReference type="GO" id="GO:0000160">
    <property type="term" value="P:phosphorelay signal transduction system"/>
    <property type="evidence" value="ECO:0007669"/>
    <property type="project" value="InterPro"/>
</dbReference>
<dbReference type="InterPro" id="IPR011006">
    <property type="entry name" value="CheY-like_superfamily"/>
</dbReference>
<organism evidence="3 4">
    <name type="scientific">Trujillonella endophytica</name>
    <dbReference type="NCBI Taxonomy" id="673521"/>
    <lineage>
        <taxon>Bacteria</taxon>
        <taxon>Bacillati</taxon>
        <taxon>Actinomycetota</taxon>
        <taxon>Actinomycetes</taxon>
        <taxon>Geodermatophilales</taxon>
        <taxon>Geodermatophilaceae</taxon>
        <taxon>Trujillonella</taxon>
    </lineage>
</organism>
<dbReference type="AlphaFoldDB" id="A0A1H8VNT0"/>
<evidence type="ECO:0000259" key="2">
    <source>
        <dbReference type="PROSITE" id="PS50110"/>
    </source>
</evidence>
<proteinExistence type="predicted"/>
<evidence type="ECO:0000256" key="1">
    <source>
        <dbReference type="PROSITE-ProRule" id="PRU00169"/>
    </source>
</evidence>